<dbReference type="GO" id="GO:0005524">
    <property type="term" value="F:ATP binding"/>
    <property type="evidence" value="ECO:0007669"/>
    <property type="project" value="UniProtKB-KW"/>
</dbReference>
<dbReference type="PROSITE" id="PS50031">
    <property type="entry name" value="EH"/>
    <property type="match status" value="1"/>
</dbReference>
<dbReference type="PANTHER" id="PTHR11216">
    <property type="entry name" value="EH DOMAIN"/>
    <property type="match status" value="1"/>
</dbReference>
<dbReference type="FunFam" id="3.40.50.300:FF:000147">
    <property type="entry name" value="EH domain-containing protein 1"/>
    <property type="match status" value="1"/>
</dbReference>
<dbReference type="SUPFAM" id="SSF47473">
    <property type="entry name" value="EF-hand"/>
    <property type="match status" value="1"/>
</dbReference>
<dbReference type="AlphaFoldDB" id="A0A9P0F625"/>
<accession>A0A9P0F625</accession>
<evidence type="ECO:0000259" key="13">
    <source>
        <dbReference type="PROSITE" id="PS51718"/>
    </source>
</evidence>
<keyword evidence="9" id="KW-0067">ATP-binding</keyword>
<evidence type="ECO:0000313" key="14">
    <source>
        <dbReference type="EMBL" id="CAH0390539.1"/>
    </source>
</evidence>
<dbReference type="InterPro" id="IPR031692">
    <property type="entry name" value="EHD_N"/>
</dbReference>
<sequence length="555" mass="63555">MHFAQSHSLLRCKCQQFFPSCRNFLKTRIFDKNNSFANVTEGLKHLYKTKLLPLEEKYFFHDFYLPKITDQDFDAKPMILLMGQYSTGKTTLIKYLINGDFPGMRIGPEPTTDKFIVVMHGEKEGYIPGNALVADSSKPFTPLSSFGNSFLNRLQCSLSSSPRLGEISFIDTPGILSGEKQRIDRGYDFTGVLEWFAERVDRIILLFDANKLDISDEFRRSIEILKVHDEKIRIVLNKADRIGHQELLRVYGALMWSLGKVLRTPEVSRVYVGSFWDQPLQNDMFRKLFEDEEMDLMKDIQSLPRNNTLRKLNDISKRARLAKTQAYLIAELGGQMPTFNIFSNKAAIQENLIDNLASMFQTIQGRYRLSPGDFPQLEKAQEKLRAYDFSKFPSLNEDLINAVDEMMVKDLPQIMSNIPAEESKQNEFLTSAGLENTPFGYDQGVGINEGKSERGWVVEKYRQKYDSIYDSLAHNDNKIVVSVAREEMMKSKLPSNVLGKIWNLADVDGDGVLDRDEFALSMHLIDIKLKGHELPDKLPEHLIPPSKKNHAPSRP</sequence>
<evidence type="ECO:0000259" key="12">
    <source>
        <dbReference type="PROSITE" id="PS50222"/>
    </source>
</evidence>
<evidence type="ECO:0000256" key="3">
    <source>
        <dbReference type="ARBA" id="ARBA00022475"/>
    </source>
</evidence>
<dbReference type="InterPro" id="IPR040990">
    <property type="entry name" value="DUF5600"/>
</dbReference>
<dbReference type="GO" id="GO:0006897">
    <property type="term" value="P:endocytosis"/>
    <property type="evidence" value="ECO:0007669"/>
    <property type="project" value="TreeGrafter"/>
</dbReference>
<dbReference type="GO" id="GO:0010008">
    <property type="term" value="C:endosome membrane"/>
    <property type="evidence" value="ECO:0007669"/>
    <property type="project" value="UniProtKB-SubCell"/>
</dbReference>
<name>A0A9P0F625_BEMTA</name>
<evidence type="ECO:0000259" key="11">
    <source>
        <dbReference type="PROSITE" id="PS50031"/>
    </source>
</evidence>
<evidence type="ECO:0000256" key="6">
    <source>
        <dbReference type="ARBA" id="ARBA00022741"/>
    </source>
</evidence>
<dbReference type="InterPro" id="IPR018247">
    <property type="entry name" value="EF_Hand_1_Ca_BS"/>
</dbReference>
<evidence type="ECO:0000256" key="8">
    <source>
        <dbReference type="ARBA" id="ARBA00022837"/>
    </source>
</evidence>
<reference evidence="14" key="1">
    <citation type="submission" date="2021-12" db="EMBL/GenBank/DDBJ databases">
        <authorList>
            <person name="King R."/>
        </authorList>
    </citation>
    <scope>NUCLEOTIDE SEQUENCE</scope>
</reference>
<dbReference type="Gene3D" id="1.10.268.20">
    <property type="match status" value="1"/>
</dbReference>
<dbReference type="SUPFAM" id="SSF52540">
    <property type="entry name" value="P-loop containing nucleoside triphosphate hydrolases"/>
    <property type="match status" value="1"/>
</dbReference>
<dbReference type="PANTHER" id="PTHR11216:SF31">
    <property type="entry name" value="AT21416P"/>
    <property type="match status" value="1"/>
</dbReference>
<feature type="domain" description="EH" evidence="11">
    <location>
        <begin position="461"/>
        <end position="549"/>
    </location>
</feature>
<proteinExistence type="predicted"/>
<dbReference type="Pfam" id="PF16880">
    <property type="entry name" value="EHD_N"/>
    <property type="match status" value="1"/>
</dbReference>
<keyword evidence="5" id="KW-0479">Metal-binding</keyword>
<dbReference type="PROSITE" id="PS00018">
    <property type="entry name" value="EF_HAND_1"/>
    <property type="match status" value="1"/>
</dbReference>
<comment type="subcellular location">
    <subcellularLocation>
        <location evidence="2">Cell membrane</location>
        <topology evidence="2">Peripheral membrane protein</topology>
        <orientation evidence="2">Cytoplasmic side</orientation>
    </subcellularLocation>
    <subcellularLocation>
        <location evidence="1">Endosome membrane</location>
        <topology evidence="1">Peripheral membrane protein</topology>
        <orientation evidence="1">Cytoplasmic side</orientation>
    </subcellularLocation>
</comment>
<keyword evidence="3" id="KW-1003">Cell membrane</keyword>
<feature type="domain" description="Dynamin-type G" evidence="13">
    <location>
        <begin position="73"/>
        <end position="304"/>
    </location>
</feature>
<dbReference type="GO" id="GO:0005509">
    <property type="term" value="F:calcium ion binding"/>
    <property type="evidence" value="ECO:0007669"/>
    <property type="project" value="InterPro"/>
</dbReference>
<dbReference type="Gene3D" id="3.40.50.300">
    <property type="entry name" value="P-loop containing nucleotide triphosphate hydrolases"/>
    <property type="match status" value="1"/>
</dbReference>
<evidence type="ECO:0000256" key="4">
    <source>
        <dbReference type="ARBA" id="ARBA00022553"/>
    </source>
</evidence>
<dbReference type="EMBL" id="OU963866">
    <property type="protein sequence ID" value="CAH0390539.1"/>
    <property type="molecule type" value="Genomic_DNA"/>
</dbReference>
<keyword evidence="6" id="KW-0547">Nucleotide-binding</keyword>
<evidence type="ECO:0000256" key="1">
    <source>
        <dbReference type="ARBA" id="ARBA00004125"/>
    </source>
</evidence>
<dbReference type="GO" id="GO:0005886">
    <property type="term" value="C:plasma membrane"/>
    <property type="evidence" value="ECO:0007669"/>
    <property type="project" value="UniProtKB-SubCell"/>
</dbReference>
<dbReference type="Pfam" id="PF00350">
    <property type="entry name" value="Dynamin_N"/>
    <property type="match status" value="1"/>
</dbReference>
<dbReference type="SMART" id="SM00027">
    <property type="entry name" value="EH"/>
    <property type="match status" value="1"/>
</dbReference>
<evidence type="ECO:0000256" key="10">
    <source>
        <dbReference type="ARBA" id="ARBA00023136"/>
    </source>
</evidence>
<feature type="domain" description="EF-hand" evidence="12">
    <location>
        <begin position="493"/>
        <end position="528"/>
    </location>
</feature>
<evidence type="ECO:0008006" key="16">
    <source>
        <dbReference type="Google" id="ProtNLM"/>
    </source>
</evidence>
<keyword evidence="10" id="KW-0472">Membrane</keyword>
<dbReference type="PROSITE" id="PS50222">
    <property type="entry name" value="EF_HAND_2"/>
    <property type="match status" value="1"/>
</dbReference>
<dbReference type="InterPro" id="IPR027417">
    <property type="entry name" value="P-loop_NTPase"/>
</dbReference>
<dbReference type="InterPro" id="IPR000261">
    <property type="entry name" value="EH_dom"/>
</dbReference>
<dbReference type="KEGG" id="btab:109040805"/>
<dbReference type="Proteomes" id="UP001152759">
    <property type="component" value="Chromosome 5"/>
</dbReference>
<gene>
    <name evidence="14" type="ORF">BEMITA_LOCUS9251</name>
</gene>
<keyword evidence="15" id="KW-1185">Reference proteome</keyword>
<keyword evidence="7" id="KW-0967">Endosome</keyword>
<dbReference type="InterPro" id="IPR002048">
    <property type="entry name" value="EF_hand_dom"/>
</dbReference>
<dbReference type="GO" id="GO:0016197">
    <property type="term" value="P:endosomal transport"/>
    <property type="evidence" value="ECO:0007669"/>
    <property type="project" value="TreeGrafter"/>
</dbReference>
<evidence type="ECO:0000256" key="9">
    <source>
        <dbReference type="ARBA" id="ARBA00022840"/>
    </source>
</evidence>
<dbReference type="InterPro" id="IPR045063">
    <property type="entry name" value="Dynamin_N"/>
</dbReference>
<keyword evidence="8" id="KW-0106">Calcium</keyword>
<evidence type="ECO:0000313" key="15">
    <source>
        <dbReference type="Proteomes" id="UP001152759"/>
    </source>
</evidence>
<evidence type="ECO:0000256" key="2">
    <source>
        <dbReference type="ARBA" id="ARBA00004413"/>
    </source>
</evidence>
<evidence type="ECO:0000256" key="7">
    <source>
        <dbReference type="ARBA" id="ARBA00022753"/>
    </source>
</evidence>
<dbReference type="Pfam" id="PF12763">
    <property type="entry name" value="EH"/>
    <property type="match status" value="1"/>
</dbReference>
<organism evidence="14 15">
    <name type="scientific">Bemisia tabaci</name>
    <name type="common">Sweetpotato whitefly</name>
    <name type="synonym">Aleurodes tabaci</name>
    <dbReference type="NCBI Taxonomy" id="7038"/>
    <lineage>
        <taxon>Eukaryota</taxon>
        <taxon>Metazoa</taxon>
        <taxon>Ecdysozoa</taxon>
        <taxon>Arthropoda</taxon>
        <taxon>Hexapoda</taxon>
        <taxon>Insecta</taxon>
        <taxon>Pterygota</taxon>
        <taxon>Neoptera</taxon>
        <taxon>Paraneoptera</taxon>
        <taxon>Hemiptera</taxon>
        <taxon>Sternorrhyncha</taxon>
        <taxon>Aleyrodoidea</taxon>
        <taxon>Aleyrodidae</taxon>
        <taxon>Aleyrodinae</taxon>
        <taxon>Bemisia</taxon>
    </lineage>
</organism>
<dbReference type="GO" id="GO:0005525">
    <property type="term" value="F:GTP binding"/>
    <property type="evidence" value="ECO:0007669"/>
    <property type="project" value="InterPro"/>
</dbReference>
<keyword evidence="4" id="KW-0597">Phosphoprotein</keyword>
<dbReference type="CDD" id="cd00052">
    <property type="entry name" value="EH"/>
    <property type="match status" value="1"/>
</dbReference>
<dbReference type="InterPro" id="IPR011992">
    <property type="entry name" value="EF-hand-dom_pair"/>
</dbReference>
<dbReference type="PROSITE" id="PS51718">
    <property type="entry name" value="G_DYNAMIN_2"/>
    <property type="match status" value="1"/>
</dbReference>
<dbReference type="InterPro" id="IPR030381">
    <property type="entry name" value="G_DYNAMIN_dom"/>
</dbReference>
<dbReference type="Gene3D" id="1.10.238.10">
    <property type="entry name" value="EF-hand"/>
    <property type="match status" value="1"/>
</dbReference>
<protein>
    <recommendedName>
        <fullName evidence="16">EH domain-containing protein 1</fullName>
    </recommendedName>
</protein>
<evidence type="ECO:0000256" key="5">
    <source>
        <dbReference type="ARBA" id="ARBA00022723"/>
    </source>
</evidence>
<dbReference type="Pfam" id="PF18150">
    <property type="entry name" value="DUF5600"/>
    <property type="match status" value="1"/>
</dbReference>
<dbReference type="CDD" id="cd09913">
    <property type="entry name" value="EHD"/>
    <property type="match status" value="1"/>
</dbReference>